<dbReference type="RefSeq" id="WP_256655187.1">
    <property type="nucleotide sequence ID" value="NZ_JANIAA010000047.1"/>
</dbReference>
<comment type="subcellular location">
    <subcellularLocation>
        <location evidence="1">Cell membrane</location>
        <topology evidence="1">Multi-pass membrane protein</topology>
    </subcellularLocation>
</comment>
<feature type="transmembrane region" description="Helical" evidence="6">
    <location>
        <begin position="344"/>
        <end position="362"/>
    </location>
</feature>
<feature type="domain" description="Major facilitator superfamily (MFS) profile" evidence="7">
    <location>
        <begin position="8"/>
        <end position="392"/>
    </location>
</feature>
<feature type="transmembrane region" description="Helical" evidence="6">
    <location>
        <begin position="44"/>
        <end position="62"/>
    </location>
</feature>
<evidence type="ECO:0000256" key="5">
    <source>
        <dbReference type="ARBA" id="ARBA00023136"/>
    </source>
</evidence>
<comment type="caution">
    <text evidence="8">The sequence shown here is derived from an EMBL/GenBank/DDBJ whole genome shotgun (WGS) entry which is preliminary data.</text>
</comment>
<dbReference type="InterPro" id="IPR011701">
    <property type="entry name" value="MFS"/>
</dbReference>
<feature type="transmembrane region" description="Helical" evidence="6">
    <location>
        <begin position="104"/>
        <end position="125"/>
    </location>
</feature>
<keyword evidence="5 6" id="KW-0472">Membrane</keyword>
<dbReference type="PANTHER" id="PTHR23513">
    <property type="entry name" value="INTEGRAL MEMBRANE EFFLUX PROTEIN-RELATED"/>
    <property type="match status" value="1"/>
</dbReference>
<dbReference type="EMBL" id="JANIAA010000047">
    <property type="protein sequence ID" value="MCQ8194416.1"/>
    <property type="molecule type" value="Genomic_DNA"/>
</dbReference>
<reference evidence="8 9" key="1">
    <citation type="submission" date="2022-07" db="EMBL/GenBank/DDBJ databases">
        <authorList>
            <person name="Phongsopitanun W."/>
            <person name="Tanasupawat S."/>
        </authorList>
    </citation>
    <scope>NUCLEOTIDE SEQUENCE [LARGE SCALE GENOMIC DNA]</scope>
    <source>
        <strain evidence="8 9">RCU-064</strain>
    </source>
</reference>
<evidence type="ECO:0000259" key="7">
    <source>
        <dbReference type="PROSITE" id="PS50850"/>
    </source>
</evidence>
<evidence type="ECO:0000256" key="3">
    <source>
        <dbReference type="ARBA" id="ARBA00022692"/>
    </source>
</evidence>
<dbReference type="InterPro" id="IPR036259">
    <property type="entry name" value="MFS_trans_sf"/>
</dbReference>
<evidence type="ECO:0000256" key="2">
    <source>
        <dbReference type="ARBA" id="ARBA00022475"/>
    </source>
</evidence>
<evidence type="ECO:0000256" key="1">
    <source>
        <dbReference type="ARBA" id="ARBA00004651"/>
    </source>
</evidence>
<protein>
    <submittedName>
        <fullName evidence="8">MFS transporter</fullName>
    </submittedName>
</protein>
<dbReference type="PANTHER" id="PTHR23513:SF6">
    <property type="entry name" value="MAJOR FACILITATOR SUPERFAMILY ASSOCIATED DOMAIN-CONTAINING PROTEIN"/>
    <property type="match status" value="1"/>
</dbReference>
<name>A0ABT1VD38_9ACTN</name>
<evidence type="ECO:0000256" key="4">
    <source>
        <dbReference type="ARBA" id="ARBA00022989"/>
    </source>
</evidence>
<evidence type="ECO:0000313" key="8">
    <source>
        <dbReference type="EMBL" id="MCQ8194416.1"/>
    </source>
</evidence>
<evidence type="ECO:0000313" key="9">
    <source>
        <dbReference type="Proteomes" id="UP001204746"/>
    </source>
</evidence>
<gene>
    <name evidence="8" type="ORF">NP777_40515</name>
</gene>
<proteinExistence type="predicted"/>
<evidence type="ECO:0000256" key="6">
    <source>
        <dbReference type="SAM" id="Phobius"/>
    </source>
</evidence>
<feature type="transmembrane region" description="Helical" evidence="6">
    <location>
        <begin position="304"/>
        <end position="324"/>
    </location>
</feature>
<sequence length="411" mass="41275">MKKRFGRLFWFLYCGESASAIGTAASVIALPVVALDHSGDVRQAGFISTALSFGIVLARLPAGVLADRYERRTLLLTCNTIGAFVLGALAVLEATDATGTSALLVAAFLLGSVGSTLAPAENVAVRNFVDADLVPRALALIQSRAAVAMIAGPLAGGVLLKVDAAWVFAADAGTYLVAVWCVALLPAGAGTTSDQQPPVKAAVAGLRFLWRSPFLRYGALNATVLNLVFNGLLIVIIASAEDSGAGDLGVGVQTAALGAGALVGSLAAAPVARHLPPGPGIAGSTAVVAGALLGFATIRTTWATTLLLALAAAAGPVIAVVISATQMRITPPYLQGRVHSGSGFLSQAIAPLGPVLAGASAHTFGLTPTVACAAAAVVLLAIGGAFVAARHGTPRDEVRTAEAGRVEVRRG</sequence>
<feature type="transmembrane region" description="Helical" evidence="6">
    <location>
        <begin position="74"/>
        <end position="92"/>
    </location>
</feature>
<keyword evidence="2" id="KW-1003">Cell membrane</keyword>
<feature type="transmembrane region" description="Helical" evidence="6">
    <location>
        <begin position="172"/>
        <end position="193"/>
    </location>
</feature>
<feature type="transmembrane region" description="Helical" evidence="6">
    <location>
        <begin position="250"/>
        <end position="269"/>
    </location>
</feature>
<dbReference type="PROSITE" id="PS50850">
    <property type="entry name" value="MFS"/>
    <property type="match status" value="1"/>
</dbReference>
<feature type="transmembrane region" description="Helical" evidence="6">
    <location>
        <begin position="214"/>
        <end position="238"/>
    </location>
</feature>
<keyword evidence="4 6" id="KW-1133">Transmembrane helix</keyword>
<organism evidence="8 9">
    <name type="scientific">Streptomyces rugosispiralis</name>
    <dbReference type="NCBI Taxonomy" id="2967341"/>
    <lineage>
        <taxon>Bacteria</taxon>
        <taxon>Bacillati</taxon>
        <taxon>Actinomycetota</taxon>
        <taxon>Actinomycetes</taxon>
        <taxon>Kitasatosporales</taxon>
        <taxon>Streptomycetaceae</taxon>
        <taxon>Streptomyces</taxon>
    </lineage>
</organism>
<dbReference type="CDD" id="cd06173">
    <property type="entry name" value="MFS_MefA_like"/>
    <property type="match status" value="1"/>
</dbReference>
<feature type="transmembrane region" description="Helical" evidence="6">
    <location>
        <begin position="368"/>
        <end position="389"/>
    </location>
</feature>
<dbReference type="Gene3D" id="1.20.1250.20">
    <property type="entry name" value="MFS general substrate transporter like domains"/>
    <property type="match status" value="1"/>
</dbReference>
<dbReference type="Pfam" id="PF07690">
    <property type="entry name" value="MFS_1"/>
    <property type="match status" value="1"/>
</dbReference>
<dbReference type="InterPro" id="IPR020846">
    <property type="entry name" value="MFS_dom"/>
</dbReference>
<feature type="transmembrane region" description="Helical" evidence="6">
    <location>
        <begin position="281"/>
        <end position="298"/>
    </location>
</feature>
<dbReference type="SUPFAM" id="SSF103473">
    <property type="entry name" value="MFS general substrate transporter"/>
    <property type="match status" value="1"/>
</dbReference>
<accession>A0ABT1VD38</accession>
<feature type="transmembrane region" description="Helical" evidence="6">
    <location>
        <begin position="137"/>
        <end position="160"/>
    </location>
</feature>
<keyword evidence="9" id="KW-1185">Reference proteome</keyword>
<dbReference type="Proteomes" id="UP001204746">
    <property type="component" value="Unassembled WGS sequence"/>
</dbReference>
<keyword evidence="3 6" id="KW-0812">Transmembrane</keyword>